<keyword evidence="1" id="KW-0812">Transmembrane</keyword>
<keyword evidence="1" id="KW-0472">Membrane</keyword>
<keyword evidence="3" id="KW-1185">Reference proteome</keyword>
<evidence type="ECO:0000313" key="2">
    <source>
        <dbReference type="EMBL" id="RIE01546.1"/>
    </source>
</evidence>
<protein>
    <submittedName>
        <fullName evidence="2">ABC transporter permease</fullName>
    </submittedName>
</protein>
<feature type="transmembrane region" description="Helical" evidence="1">
    <location>
        <begin position="96"/>
        <end position="115"/>
    </location>
</feature>
<proteinExistence type="predicted"/>
<dbReference type="Proteomes" id="UP000266340">
    <property type="component" value="Unassembled WGS sequence"/>
</dbReference>
<feature type="transmembrane region" description="Helical" evidence="1">
    <location>
        <begin position="136"/>
        <end position="162"/>
    </location>
</feature>
<feature type="transmembrane region" description="Helical" evidence="1">
    <location>
        <begin position="246"/>
        <end position="274"/>
    </location>
</feature>
<name>A0A398CEE7_9BACL</name>
<dbReference type="AlphaFoldDB" id="A0A398CEE7"/>
<keyword evidence="1" id="KW-1133">Transmembrane helix</keyword>
<feature type="transmembrane region" description="Helical" evidence="1">
    <location>
        <begin position="64"/>
        <end position="84"/>
    </location>
</feature>
<feature type="transmembrane region" description="Helical" evidence="1">
    <location>
        <begin position="208"/>
        <end position="226"/>
    </location>
</feature>
<dbReference type="PANTHER" id="PTHR37305:SF1">
    <property type="entry name" value="MEMBRANE PROTEIN"/>
    <property type="match status" value="1"/>
</dbReference>
<gene>
    <name evidence="2" type="ORF">D3H35_24660</name>
</gene>
<organism evidence="2 3">
    <name type="scientific">Cohnella faecalis</name>
    <dbReference type="NCBI Taxonomy" id="2315694"/>
    <lineage>
        <taxon>Bacteria</taxon>
        <taxon>Bacillati</taxon>
        <taxon>Bacillota</taxon>
        <taxon>Bacilli</taxon>
        <taxon>Bacillales</taxon>
        <taxon>Paenibacillaceae</taxon>
        <taxon>Cohnella</taxon>
    </lineage>
</organism>
<accession>A0A398CEE7</accession>
<dbReference type="PANTHER" id="PTHR37305">
    <property type="entry name" value="INTEGRAL MEMBRANE PROTEIN-RELATED"/>
    <property type="match status" value="1"/>
</dbReference>
<dbReference type="EMBL" id="QXJM01000040">
    <property type="protein sequence ID" value="RIE01546.1"/>
    <property type="molecule type" value="Genomic_DNA"/>
</dbReference>
<reference evidence="2 3" key="1">
    <citation type="submission" date="2018-09" db="EMBL/GenBank/DDBJ databases">
        <title>Cohnella cavernae sp. nov., isolated from a karst cave.</title>
        <authorList>
            <person name="Zhu H."/>
        </authorList>
    </citation>
    <scope>NUCLEOTIDE SEQUENCE [LARGE SCALE GENOMIC DNA]</scope>
    <source>
        <strain evidence="2 3">K2E09-144</strain>
    </source>
</reference>
<dbReference type="Pfam" id="PF12679">
    <property type="entry name" value="ABC2_membrane_2"/>
    <property type="match status" value="1"/>
</dbReference>
<sequence>MHHLRRAAYRYRERRTDSRIFPKRRRILFARNFARKERGRMIAQLSYLTGEELRKLLRGGKLKVLLLLAFLIGVFLVFIGDRIGLDDNLPSTALELLLAIVFPLFMASLGSDLMVGEFKDRTIKHALKLPVSRESLFMGKMLAGWTAGALIVLSVFVPTLIGSLVLQGVPALSELGANLAELGAAILFCGLLVVLANCVALWTGSGGVGLTVSVVLWMAMGVVGLLEPQSSRFLVTEFTDWVRPLLYAGDAGASISTLLFIIAYYIIGTILGLLSFQRKEI</sequence>
<evidence type="ECO:0000256" key="1">
    <source>
        <dbReference type="SAM" id="Phobius"/>
    </source>
</evidence>
<evidence type="ECO:0000313" key="3">
    <source>
        <dbReference type="Proteomes" id="UP000266340"/>
    </source>
</evidence>
<comment type="caution">
    <text evidence="2">The sequence shown here is derived from an EMBL/GenBank/DDBJ whole genome shotgun (WGS) entry which is preliminary data.</text>
</comment>
<feature type="transmembrane region" description="Helical" evidence="1">
    <location>
        <begin position="182"/>
        <end position="201"/>
    </location>
</feature>